<evidence type="ECO:0000313" key="2">
    <source>
        <dbReference type="Proteomes" id="UP000188181"/>
    </source>
</evidence>
<keyword evidence="2" id="KW-1185">Reference proteome</keyword>
<gene>
    <name evidence="1" type="ORF">SMSP2_01282</name>
</gene>
<name>A0A1Q2ME41_9BACT</name>
<evidence type="ECO:0000313" key="1">
    <source>
        <dbReference type="EMBL" id="AQQ70919.1"/>
    </source>
</evidence>
<reference evidence="2" key="1">
    <citation type="submission" date="2017-02" db="EMBL/GenBank/DDBJ databases">
        <title>Comparative genomics and description of representatives of a novel lineage of planctomycetes thriving in anoxic sediments.</title>
        <authorList>
            <person name="Spring S."/>
            <person name="Bunk B."/>
            <person name="Sproer C."/>
        </authorList>
    </citation>
    <scope>NUCLEOTIDE SEQUENCE [LARGE SCALE GENOMIC DNA]</scope>
    <source>
        <strain evidence="2">SM-Chi-D1</strain>
    </source>
</reference>
<dbReference type="KEGG" id="pbas:SMSP2_01282"/>
<proteinExistence type="predicted"/>
<protein>
    <recommendedName>
        <fullName evidence="3">DUF2726 domain-containing protein</fullName>
    </recommendedName>
</protein>
<organism evidence="1 2">
    <name type="scientific">Limihaloglobus sulfuriphilus</name>
    <dbReference type="NCBI Taxonomy" id="1851148"/>
    <lineage>
        <taxon>Bacteria</taxon>
        <taxon>Pseudomonadati</taxon>
        <taxon>Planctomycetota</taxon>
        <taxon>Phycisphaerae</taxon>
        <taxon>Sedimentisphaerales</taxon>
        <taxon>Sedimentisphaeraceae</taxon>
        <taxon>Limihaloglobus</taxon>
    </lineage>
</organism>
<evidence type="ECO:0008006" key="3">
    <source>
        <dbReference type="Google" id="ProtNLM"/>
    </source>
</evidence>
<dbReference type="EMBL" id="CP019646">
    <property type="protein sequence ID" value="AQQ70919.1"/>
    <property type="molecule type" value="Genomic_DNA"/>
</dbReference>
<dbReference type="Proteomes" id="UP000188181">
    <property type="component" value="Chromosome"/>
</dbReference>
<sequence length="137" mass="15371">MNYAIFALSIVAVIAFFLRGGKLHTHLALQTESLLNRAGFETRLEHPEKLPDGRLDFVDILARRGEAMIFVEIETTPRYVLTNAAKAERLGIPLIIVVPSKKVQKEVKARLRCSGLRPGGEQICILLLNHLNKELMN</sequence>
<accession>A0A1Q2ME41</accession>
<dbReference type="STRING" id="1851148.SMSP2_01282"/>
<dbReference type="RefSeq" id="WP_146683150.1">
    <property type="nucleotide sequence ID" value="NZ_CP019646.1"/>
</dbReference>
<dbReference type="AlphaFoldDB" id="A0A1Q2ME41"/>